<evidence type="ECO:0000313" key="3">
    <source>
        <dbReference type="Proteomes" id="UP001501153"/>
    </source>
</evidence>
<feature type="chain" id="PRO_5046180516" description="Outer membrane protein beta-barrel domain-containing protein" evidence="1">
    <location>
        <begin position="24"/>
        <end position="207"/>
    </location>
</feature>
<name>A0ABP8IEU0_9BACT</name>
<evidence type="ECO:0000256" key="1">
    <source>
        <dbReference type="SAM" id="SignalP"/>
    </source>
</evidence>
<dbReference type="Gene3D" id="2.40.160.20">
    <property type="match status" value="1"/>
</dbReference>
<protein>
    <recommendedName>
        <fullName evidence="4">Outer membrane protein beta-barrel domain-containing protein</fullName>
    </recommendedName>
</protein>
<gene>
    <name evidence="2" type="ORF">GCM10023185_21690</name>
</gene>
<evidence type="ECO:0008006" key="4">
    <source>
        <dbReference type="Google" id="ProtNLM"/>
    </source>
</evidence>
<dbReference type="Proteomes" id="UP001501153">
    <property type="component" value="Unassembled WGS sequence"/>
</dbReference>
<dbReference type="EMBL" id="BAABGZ010000022">
    <property type="protein sequence ID" value="GAA4357165.1"/>
    <property type="molecule type" value="Genomic_DNA"/>
</dbReference>
<comment type="caution">
    <text evidence="2">The sequence shown here is derived from an EMBL/GenBank/DDBJ whole genome shotgun (WGS) entry which is preliminary data.</text>
</comment>
<dbReference type="SUPFAM" id="SSF56925">
    <property type="entry name" value="OMPA-like"/>
    <property type="match status" value="1"/>
</dbReference>
<reference evidence="3" key="1">
    <citation type="journal article" date="2019" name="Int. J. Syst. Evol. Microbiol.">
        <title>The Global Catalogue of Microorganisms (GCM) 10K type strain sequencing project: providing services to taxonomists for standard genome sequencing and annotation.</title>
        <authorList>
            <consortium name="The Broad Institute Genomics Platform"/>
            <consortium name="The Broad Institute Genome Sequencing Center for Infectious Disease"/>
            <person name="Wu L."/>
            <person name="Ma J."/>
        </authorList>
    </citation>
    <scope>NUCLEOTIDE SEQUENCE [LARGE SCALE GENOMIC DNA]</scope>
    <source>
        <strain evidence="3">JCM 17923</strain>
    </source>
</reference>
<dbReference type="InterPro" id="IPR011250">
    <property type="entry name" value="OMP/PagP_B-barrel"/>
</dbReference>
<keyword evidence="3" id="KW-1185">Reference proteome</keyword>
<dbReference type="RefSeq" id="WP_345236062.1">
    <property type="nucleotide sequence ID" value="NZ_BAABGZ010000022.1"/>
</dbReference>
<proteinExistence type="predicted"/>
<evidence type="ECO:0000313" key="2">
    <source>
        <dbReference type="EMBL" id="GAA4357165.1"/>
    </source>
</evidence>
<feature type="signal peptide" evidence="1">
    <location>
        <begin position="1"/>
        <end position="23"/>
    </location>
</feature>
<accession>A0ABP8IEU0</accession>
<keyword evidence="1" id="KW-0732">Signal</keyword>
<sequence>MKNLFTSLLSLAVLAAAPLASQASGFGSEGTSLGLTGPKKVSSIKAGVGPFEEGTNALNVGIGFGASYAYVGSVSATPAFSASFERGIKQLGPGVLGIGALVGYQGTSAEFFGIKQKSSDIVVSVRGAYHYPVTDSFDAYAGIGVGYRKISYSYEGSTSSFLTTADYGGIYSAGFIGGRYFFTDAIGAFAELGYDQTYLKAGLSMKF</sequence>
<organism evidence="2 3">
    <name type="scientific">Hymenobacter saemangeumensis</name>
    <dbReference type="NCBI Taxonomy" id="1084522"/>
    <lineage>
        <taxon>Bacteria</taxon>
        <taxon>Pseudomonadati</taxon>
        <taxon>Bacteroidota</taxon>
        <taxon>Cytophagia</taxon>
        <taxon>Cytophagales</taxon>
        <taxon>Hymenobacteraceae</taxon>
        <taxon>Hymenobacter</taxon>
    </lineage>
</organism>